<evidence type="ECO:0000313" key="4">
    <source>
        <dbReference type="Proteomes" id="UP001303946"/>
    </source>
</evidence>
<dbReference type="Pfam" id="PF00128">
    <property type="entry name" value="Alpha-amylase"/>
    <property type="match status" value="1"/>
</dbReference>
<dbReference type="CDD" id="cd11330">
    <property type="entry name" value="AmyAc_OligoGlu"/>
    <property type="match status" value="1"/>
</dbReference>
<dbReference type="PANTHER" id="PTHR10357">
    <property type="entry name" value="ALPHA-AMYLASE FAMILY MEMBER"/>
    <property type="match status" value="1"/>
</dbReference>
<dbReference type="SUPFAM" id="SSF51445">
    <property type="entry name" value="(Trans)glycosidases"/>
    <property type="match status" value="1"/>
</dbReference>
<dbReference type="Proteomes" id="UP001303946">
    <property type="component" value="Chromosome"/>
</dbReference>
<dbReference type="InterPro" id="IPR013780">
    <property type="entry name" value="Glyco_hydro_b"/>
</dbReference>
<name>A0ABZ0CZS0_9BURK</name>
<dbReference type="Gene3D" id="3.20.20.80">
    <property type="entry name" value="Glycosidases"/>
    <property type="match status" value="1"/>
</dbReference>
<keyword evidence="4" id="KW-1185">Reference proteome</keyword>
<gene>
    <name evidence="3" type="ORF">RXV79_10550</name>
</gene>
<evidence type="ECO:0000256" key="1">
    <source>
        <dbReference type="ARBA" id="ARBA00008061"/>
    </source>
</evidence>
<dbReference type="PANTHER" id="PTHR10357:SF179">
    <property type="entry name" value="NEUTRAL AND BASIC AMINO ACID TRANSPORT PROTEIN RBAT"/>
    <property type="match status" value="1"/>
</dbReference>
<feature type="domain" description="Glycosyl hydrolase family 13 catalytic" evidence="2">
    <location>
        <begin position="26"/>
        <end position="412"/>
    </location>
</feature>
<dbReference type="Gene3D" id="2.60.40.1180">
    <property type="entry name" value="Golgi alpha-mannosidase II"/>
    <property type="match status" value="1"/>
</dbReference>
<dbReference type="InterPro" id="IPR045857">
    <property type="entry name" value="O16G_dom_2"/>
</dbReference>
<protein>
    <submittedName>
        <fullName evidence="3">Alpha glucosidase</fullName>
    </submittedName>
</protein>
<sequence>MKSDPQTVLAPATHDRDWWRGAVIYQLYPRSFADANGDGVGDFAGMVERLPYVASLGVDAIWVSPFFRSPMKDFGYDVSDYRDVDPLFGTLQDFDTLVARAHELGLKVIVDQVLSHSSDQHPWFMQSRASRDNARADWYVWADPKADGTPPNNWLSIFGGSAWQWDTRRRQYYLHNFLASQPDLNFHNPDVQKQLLDDLRFWLDRGVDGFRFDACIFHFHDLKLRDNPPAQKADTLSVPASNPYSFQRHLYDKTQPENIGFLQKIRNLLDEYGAASVGEIGDDDSIKTMAAYTSGGDKLHMAYSFNLLATESSAGYIRRQVEELEAQIADGWTSWSIGNHDVPRFLSRWGGVGATGDYTKVALAMLASLRGSVCWWQGDELALTEADIPYEKIQDPYGITFWPEFKGRDGCRTPMPWSRDLVHAGFSGGRPVEPWLPVPAEHSARAVDASEADTASPLHFMRRLLAWRKTESRLLRGGIRFVDAPEPVLAFYRTPDQGPELLCVFNLGRTPVEIDAPANGLQQIHTGVDEHLEATLAGERITLPAHGFFYGQHGSV</sequence>
<dbReference type="InterPro" id="IPR017853">
    <property type="entry name" value="GH"/>
</dbReference>
<dbReference type="SUPFAM" id="SSF51011">
    <property type="entry name" value="Glycosyl hydrolase domain"/>
    <property type="match status" value="1"/>
</dbReference>
<accession>A0ABZ0CZS0</accession>
<comment type="similarity">
    <text evidence="1">Belongs to the glycosyl hydrolase 13 family.</text>
</comment>
<dbReference type="RefSeq" id="WP_316703388.1">
    <property type="nucleotide sequence ID" value="NZ_CP136336.1"/>
</dbReference>
<dbReference type="SMART" id="SM00642">
    <property type="entry name" value="Aamy"/>
    <property type="match status" value="1"/>
</dbReference>
<reference evidence="3 4" key="1">
    <citation type="submission" date="2023-10" db="EMBL/GenBank/DDBJ databases">
        <title>Bacteria for the degradation of biodegradable plastic PBAT(Polybutylene adipate terephthalate).</title>
        <authorList>
            <person name="Weon H.-Y."/>
            <person name="Yeon J."/>
        </authorList>
    </citation>
    <scope>NUCLEOTIDE SEQUENCE [LARGE SCALE GENOMIC DNA]</scope>
    <source>
        <strain evidence="3 4">SBD 7-3</strain>
    </source>
</reference>
<evidence type="ECO:0000259" key="2">
    <source>
        <dbReference type="SMART" id="SM00642"/>
    </source>
</evidence>
<organism evidence="3 4">
    <name type="scientific">Piscinibacter gummiphilus</name>
    <dbReference type="NCBI Taxonomy" id="946333"/>
    <lineage>
        <taxon>Bacteria</taxon>
        <taxon>Pseudomonadati</taxon>
        <taxon>Pseudomonadota</taxon>
        <taxon>Betaproteobacteria</taxon>
        <taxon>Burkholderiales</taxon>
        <taxon>Sphaerotilaceae</taxon>
        <taxon>Piscinibacter</taxon>
    </lineage>
</organism>
<dbReference type="Gene3D" id="3.90.400.10">
    <property type="entry name" value="Oligo-1,6-glucosidase, Domain 2"/>
    <property type="match status" value="1"/>
</dbReference>
<proteinExistence type="inferred from homology"/>
<evidence type="ECO:0000313" key="3">
    <source>
        <dbReference type="EMBL" id="WOB10479.1"/>
    </source>
</evidence>
<dbReference type="InterPro" id="IPR006047">
    <property type="entry name" value="GH13_cat_dom"/>
</dbReference>
<dbReference type="EMBL" id="CP136336">
    <property type="protein sequence ID" value="WOB10479.1"/>
    <property type="molecule type" value="Genomic_DNA"/>
</dbReference>